<keyword evidence="1" id="KW-0805">Transcription regulation</keyword>
<dbReference type="RefSeq" id="WP_310060478.1">
    <property type="nucleotide sequence ID" value="NZ_JAVDVY010000001.1"/>
</dbReference>
<name>A0ABU1W9T6_9GAMM</name>
<dbReference type="Proteomes" id="UP001251524">
    <property type="component" value="Unassembled WGS sequence"/>
</dbReference>
<organism evidence="6 7">
    <name type="scientific">Lysobacter niastensis</name>
    <dbReference type="NCBI Taxonomy" id="380629"/>
    <lineage>
        <taxon>Bacteria</taxon>
        <taxon>Pseudomonadati</taxon>
        <taxon>Pseudomonadota</taxon>
        <taxon>Gammaproteobacteria</taxon>
        <taxon>Lysobacterales</taxon>
        <taxon>Lysobacteraceae</taxon>
        <taxon>Lysobacter</taxon>
    </lineage>
</organism>
<dbReference type="InterPro" id="IPR016032">
    <property type="entry name" value="Sig_transdc_resp-reg_C-effctor"/>
</dbReference>
<dbReference type="PRINTS" id="PR00038">
    <property type="entry name" value="HTHLUXR"/>
</dbReference>
<accession>A0ABU1W9T6</accession>
<dbReference type="InterPro" id="IPR049945">
    <property type="entry name" value="AAA_22"/>
</dbReference>
<proteinExistence type="predicted"/>
<comment type="caution">
    <text evidence="6">The sequence shown here is derived from an EMBL/GenBank/DDBJ whole genome shotgun (WGS) entry which is preliminary data.</text>
</comment>
<evidence type="ECO:0000256" key="3">
    <source>
        <dbReference type="ARBA" id="ARBA00023163"/>
    </source>
</evidence>
<dbReference type="InterPro" id="IPR027417">
    <property type="entry name" value="P-loop_NTPase"/>
</dbReference>
<dbReference type="Pfam" id="PF13401">
    <property type="entry name" value="AAA_22"/>
    <property type="match status" value="1"/>
</dbReference>
<dbReference type="PROSITE" id="PS50043">
    <property type="entry name" value="HTH_LUXR_2"/>
    <property type="match status" value="1"/>
</dbReference>
<evidence type="ECO:0000313" key="6">
    <source>
        <dbReference type="EMBL" id="MDR7134361.1"/>
    </source>
</evidence>
<evidence type="ECO:0000259" key="5">
    <source>
        <dbReference type="PROSITE" id="PS50043"/>
    </source>
</evidence>
<keyword evidence="3" id="KW-0804">Transcription</keyword>
<feature type="coiled-coil region" evidence="4">
    <location>
        <begin position="663"/>
        <end position="720"/>
    </location>
</feature>
<evidence type="ECO:0000313" key="7">
    <source>
        <dbReference type="Proteomes" id="UP001251524"/>
    </source>
</evidence>
<dbReference type="EMBL" id="JAVDVY010000001">
    <property type="protein sequence ID" value="MDR7134361.1"/>
    <property type="molecule type" value="Genomic_DNA"/>
</dbReference>
<dbReference type="InterPro" id="IPR059106">
    <property type="entry name" value="WHD_MalT"/>
</dbReference>
<evidence type="ECO:0000256" key="4">
    <source>
        <dbReference type="SAM" id="Coils"/>
    </source>
</evidence>
<keyword evidence="2" id="KW-0238">DNA-binding</keyword>
<dbReference type="InterPro" id="IPR036388">
    <property type="entry name" value="WH-like_DNA-bd_sf"/>
</dbReference>
<evidence type="ECO:0000256" key="2">
    <source>
        <dbReference type="ARBA" id="ARBA00023125"/>
    </source>
</evidence>
<keyword evidence="7" id="KW-1185">Reference proteome</keyword>
<protein>
    <submittedName>
        <fullName evidence="6">LuxR family maltose regulon positive regulatory protein</fullName>
    </submittedName>
</protein>
<dbReference type="SUPFAM" id="SSF46894">
    <property type="entry name" value="C-terminal effector domain of the bipartite response regulators"/>
    <property type="match status" value="1"/>
</dbReference>
<dbReference type="PANTHER" id="PTHR44688:SF16">
    <property type="entry name" value="DNA-BINDING TRANSCRIPTIONAL ACTIVATOR DEVR_DOSR"/>
    <property type="match status" value="1"/>
</dbReference>
<reference evidence="6 7" key="1">
    <citation type="submission" date="2023-07" db="EMBL/GenBank/DDBJ databases">
        <title>Sorghum-associated microbial communities from plants grown in Nebraska, USA.</title>
        <authorList>
            <person name="Schachtman D."/>
        </authorList>
    </citation>
    <scope>NUCLEOTIDE SEQUENCE [LARGE SCALE GENOMIC DNA]</scope>
    <source>
        <strain evidence="6 7">BE198</strain>
    </source>
</reference>
<dbReference type="Pfam" id="PF25873">
    <property type="entry name" value="WHD_MalT"/>
    <property type="match status" value="1"/>
</dbReference>
<dbReference type="SUPFAM" id="SSF52540">
    <property type="entry name" value="P-loop containing nucleoside triphosphate hydrolases"/>
    <property type="match status" value="1"/>
</dbReference>
<dbReference type="SMART" id="SM00421">
    <property type="entry name" value="HTH_LUXR"/>
    <property type="match status" value="1"/>
</dbReference>
<gene>
    <name evidence="6" type="ORF">J2X06_001545</name>
</gene>
<feature type="domain" description="HTH luxR-type" evidence="5">
    <location>
        <begin position="810"/>
        <end position="875"/>
    </location>
</feature>
<dbReference type="Pfam" id="PF00196">
    <property type="entry name" value="GerE"/>
    <property type="match status" value="1"/>
</dbReference>
<dbReference type="Gene3D" id="1.10.10.10">
    <property type="entry name" value="Winged helix-like DNA-binding domain superfamily/Winged helix DNA-binding domain"/>
    <property type="match status" value="1"/>
</dbReference>
<sequence>MSESEIILKITPPRLSRAAIDRERLLQFWDAVHERTAILVAAPAGFGKTTLLLQWRRRWLENGAVVAWLGSDAEDDPARFVTALSRSVRSASGRNDRSRRYGIEALTDLLSEIAQRGAQTVIIIDDAERLPDATLRDPVQYLLLNAPANLSVVISSRVALPLQVAELAAKGKLATLSAEDLRLRFEESLAILEKNLGPRLTLDERALLHEATEGWPIGLQLAIASVEHDADPSSAVRTFSARRGHLQDYFVESMLSRLPPSMVALLTRISILNNINIELCELVSGQPDGAAQLERLISETPIMMVGEDRDWIRLHSLARDFLLSRFEQLPAAERAQLHGRVSHWHADRENFHQAAHHALAAGDEVLAQGYAARSLWTLGVQGKVVEAKEWLERIPAAVLARDAELRISAAMILAVTNRHEEALAIAREVIDDPSAAPSLRVSALRAATAAAAYADHLGLVPWVLANWKPLVNGVAEPLFAMAYLNVTALSVLHAGGTREVRELVAQALAHGDTGSLKLAAGFSRVLRGVSHLWDGEPDLAAAAIRPTLAEVDAEPDGRRSMIACLLASVLAAALQRQGEPLAAQSLLANRLDVIERWGFPDNIVLAYLTLARIALSDGDEQRALRTLEGLDALAARERLPRLSVYSVAERIRIHALRHNHETIAALTRQLDAIATEFEREELRPLRPEIQLVSSVAKADAALMRNDVDEAEQLLDAADALATQLHRGGEARSVMVLRSVVAWKRGSEEAIPLLREAINLATLAGDGWLLTHAHPLALEMASKWEAGIIDPKHARAVKREGAAPPAAVRSVPIHNGVLTSKESEILSLIARGMSNKSIALVLDISPGTVKWHLKNIYLKLSASTRRHAVDRARLLGLIQP</sequence>
<dbReference type="PANTHER" id="PTHR44688">
    <property type="entry name" value="DNA-BINDING TRANSCRIPTIONAL ACTIVATOR DEVR_DOSR"/>
    <property type="match status" value="1"/>
</dbReference>
<dbReference type="Gene3D" id="1.25.40.10">
    <property type="entry name" value="Tetratricopeptide repeat domain"/>
    <property type="match status" value="1"/>
</dbReference>
<keyword evidence="4" id="KW-0175">Coiled coil</keyword>
<dbReference type="InterPro" id="IPR011990">
    <property type="entry name" value="TPR-like_helical_dom_sf"/>
</dbReference>
<dbReference type="InterPro" id="IPR000792">
    <property type="entry name" value="Tscrpt_reg_LuxR_C"/>
</dbReference>
<dbReference type="PROSITE" id="PS00622">
    <property type="entry name" value="HTH_LUXR_1"/>
    <property type="match status" value="1"/>
</dbReference>
<dbReference type="Gene3D" id="3.40.50.300">
    <property type="entry name" value="P-loop containing nucleotide triphosphate hydrolases"/>
    <property type="match status" value="1"/>
</dbReference>
<evidence type="ECO:0000256" key="1">
    <source>
        <dbReference type="ARBA" id="ARBA00023015"/>
    </source>
</evidence>
<dbReference type="CDD" id="cd06170">
    <property type="entry name" value="LuxR_C_like"/>
    <property type="match status" value="1"/>
</dbReference>